<keyword evidence="3 5" id="KW-0863">Zinc-finger</keyword>
<dbReference type="AlphaFoldDB" id="A0AAV8VBA8"/>
<dbReference type="EMBL" id="JANEYG010000203">
    <property type="protein sequence ID" value="KAJ8911292.1"/>
    <property type="molecule type" value="Genomic_DNA"/>
</dbReference>
<evidence type="ECO:0000256" key="4">
    <source>
        <dbReference type="ARBA" id="ARBA00022833"/>
    </source>
</evidence>
<dbReference type="Pfam" id="PF00096">
    <property type="entry name" value="zf-C2H2"/>
    <property type="match status" value="2"/>
</dbReference>
<keyword evidence="9" id="KW-1185">Reference proteome</keyword>
<dbReference type="SMART" id="SM00355">
    <property type="entry name" value="ZnF_C2H2"/>
    <property type="match status" value="6"/>
</dbReference>
<dbReference type="FunFam" id="3.30.160.60:FF:002203">
    <property type="entry name" value="Zinc finger protein 142-like Protein"/>
    <property type="match status" value="2"/>
</dbReference>
<dbReference type="Proteomes" id="UP001159042">
    <property type="component" value="Unassembled WGS sequence"/>
</dbReference>
<evidence type="ECO:0000259" key="7">
    <source>
        <dbReference type="PROSITE" id="PS50157"/>
    </source>
</evidence>
<dbReference type="PROSITE" id="PS50157">
    <property type="entry name" value="ZINC_FINGER_C2H2_2"/>
    <property type="match status" value="4"/>
</dbReference>
<reference evidence="8 9" key="1">
    <citation type="journal article" date="2023" name="Insect Mol. Biol.">
        <title>Genome sequencing provides insights into the evolution of gene families encoding plant cell wall-degrading enzymes in longhorned beetles.</title>
        <authorList>
            <person name="Shin N.R."/>
            <person name="Okamura Y."/>
            <person name="Kirsch R."/>
            <person name="Pauchet Y."/>
        </authorList>
    </citation>
    <scope>NUCLEOTIDE SEQUENCE [LARGE SCALE GENOMIC DNA]</scope>
    <source>
        <strain evidence="8">EAD_L_NR</strain>
    </source>
</reference>
<dbReference type="InterPro" id="IPR013087">
    <property type="entry name" value="Znf_C2H2_type"/>
</dbReference>
<dbReference type="GO" id="GO:0008270">
    <property type="term" value="F:zinc ion binding"/>
    <property type="evidence" value="ECO:0007669"/>
    <property type="project" value="UniProtKB-KW"/>
</dbReference>
<feature type="domain" description="C2H2-type" evidence="7">
    <location>
        <begin position="379"/>
        <end position="406"/>
    </location>
</feature>
<feature type="non-terminal residue" evidence="8">
    <location>
        <position position="437"/>
    </location>
</feature>
<feature type="region of interest" description="Disordered" evidence="6">
    <location>
        <begin position="204"/>
        <end position="228"/>
    </location>
</feature>
<feature type="domain" description="C2H2-type" evidence="7">
    <location>
        <begin position="254"/>
        <end position="282"/>
    </location>
</feature>
<accession>A0AAV8VBA8</accession>
<dbReference type="Gene3D" id="3.30.160.60">
    <property type="entry name" value="Classic Zinc Finger"/>
    <property type="match status" value="3"/>
</dbReference>
<feature type="domain" description="C2H2-type" evidence="7">
    <location>
        <begin position="348"/>
        <end position="375"/>
    </location>
</feature>
<sequence>MEMDEKSQLCVLCCNIVSEENLEEVAEISREMLNVLLIQVFKSACFYTDDFIIPLVDDGERSKVDFKELFIRERAQEILTHIFCNWNLCRLCMKFVNVGAVNLDVKDSCANFVGNLIQRCIPEVNLNNTKDAVICDACVSSLKEYSDFLDCCTGDQKNKTPLSSKYEGCKSNYNCESRLDKLHANPLESTTDKQQPDALQVIESPTHTGHDKNDFGHHRETKSYKNNTENCKPKRKLNITFPKVKKHDLHIKGFNCDLCDYKTKQKRYLKRHVMSVHKDPSQLEWFKCGLCNYQSLEKINLRRHMLVHKDPSQVEWFKCDSCDYETKWKEALVKHALVHKDPSEVEWFKCDLCDYKSTQKIRLRRHTLVHKDPSQVEWFKCDVCGYETKRKYSLVRHVLIHQNRSEGKWFKCGMCGFKTKRKNTLAKHVLIHQDPSK</sequence>
<evidence type="ECO:0000256" key="5">
    <source>
        <dbReference type="PROSITE-ProRule" id="PRU00042"/>
    </source>
</evidence>
<dbReference type="PANTHER" id="PTHR24379">
    <property type="entry name" value="KRAB AND ZINC FINGER DOMAIN-CONTAINING"/>
    <property type="match status" value="1"/>
</dbReference>
<gene>
    <name evidence="8" type="ORF">NQ315_015295</name>
</gene>
<evidence type="ECO:0000256" key="6">
    <source>
        <dbReference type="SAM" id="MobiDB-lite"/>
    </source>
</evidence>
<keyword evidence="1" id="KW-0479">Metal-binding</keyword>
<evidence type="ECO:0000256" key="1">
    <source>
        <dbReference type="ARBA" id="ARBA00022723"/>
    </source>
</evidence>
<protein>
    <recommendedName>
        <fullName evidence="7">C2H2-type domain-containing protein</fullName>
    </recommendedName>
</protein>
<evidence type="ECO:0000313" key="9">
    <source>
        <dbReference type="Proteomes" id="UP001159042"/>
    </source>
</evidence>
<evidence type="ECO:0000313" key="8">
    <source>
        <dbReference type="EMBL" id="KAJ8911292.1"/>
    </source>
</evidence>
<evidence type="ECO:0000256" key="3">
    <source>
        <dbReference type="ARBA" id="ARBA00022771"/>
    </source>
</evidence>
<name>A0AAV8VBA8_9CUCU</name>
<keyword evidence="2" id="KW-0677">Repeat</keyword>
<comment type="caution">
    <text evidence="8">The sequence shown here is derived from an EMBL/GenBank/DDBJ whole genome shotgun (WGS) entry which is preliminary data.</text>
</comment>
<dbReference type="SUPFAM" id="SSF57667">
    <property type="entry name" value="beta-beta-alpha zinc fingers"/>
    <property type="match status" value="3"/>
</dbReference>
<evidence type="ECO:0000256" key="2">
    <source>
        <dbReference type="ARBA" id="ARBA00022737"/>
    </source>
</evidence>
<organism evidence="8 9">
    <name type="scientific">Exocentrus adspersus</name>
    <dbReference type="NCBI Taxonomy" id="1586481"/>
    <lineage>
        <taxon>Eukaryota</taxon>
        <taxon>Metazoa</taxon>
        <taxon>Ecdysozoa</taxon>
        <taxon>Arthropoda</taxon>
        <taxon>Hexapoda</taxon>
        <taxon>Insecta</taxon>
        <taxon>Pterygota</taxon>
        <taxon>Neoptera</taxon>
        <taxon>Endopterygota</taxon>
        <taxon>Coleoptera</taxon>
        <taxon>Polyphaga</taxon>
        <taxon>Cucujiformia</taxon>
        <taxon>Chrysomeloidea</taxon>
        <taxon>Cerambycidae</taxon>
        <taxon>Lamiinae</taxon>
        <taxon>Acanthocinini</taxon>
        <taxon>Exocentrus</taxon>
    </lineage>
</organism>
<dbReference type="InterPro" id="IPR036236">
    <property type="entry name" value="Znf_C2H2_sf"/>
</dbReference>
<proteinExistence type="predicted"/>
<feature type="domain" description="C2H2-type" evidence="7">
    <location>
        <begin position="410"/>
        <end position="437"/>
    </location>
</feature>
<feature type="compositionally biased region" description="Basic and acidic residues" evidence="6">
    <location>
        <begin position="208"/>
        <end position="223"/>
    </location>
</feature>
<keyword evidence="4" id="KW-0862">Zinc</keyword>
<dbReference type="PANTHER" id="PTHR24379:SF121">
    <property type="entry name" value="C2H2-TYPE DOMAIN-CONTAINING PROTEIN"/>
    <property type="match status" value="1"/>
</dbReference>